<dbReference type="InterPro" id="IPR052157">
    <property type="entry name" value="BCAA_transport_permease"/>
</dbReference>
<sequence length="298" mass="30722">MNLLPQLLIAGVVIGSIYALAALGFVLIYKSSRVINFAHGQIIATGAFIAFALTQRGLNFWLAGLIAMLVTFGLGLLIERVFLRRMVGEPIISVIMVTIGLSSVIEGLIHLTPYGAGNFSFTAPAVLSGEGLSVLGTQLSRTQLAGVLAALALLGGFTYFFNKSTLGITMRAVADDQMAAMSVGTSVERVFALAWAAAALTAAAAGVILGLMSGLTLGGLAGIGLKVFPVVILGGLDSVIGAIVGGMLIGVLENLAAGYLDGLVPGGGTREVFPFIVLIAVLLLRPYGLFGTKEIERV</sequence>
<feature type="transmembrane region" description="Helical" evidence="9">
    <location>
        <begin position="60"/>
        <end position="78"/>
    </location>
</feature>
<evidence type="ECO:0000256" key="5">
    <source>
        <dbReference type="ARBA" id="ARBA00022970"/>
    </source>
</evidence>
<comment type="similarity">
    <text evidence="8">Belongs to the binding-protein-dependent transport system permease family. LivHM subfamily.</text>
</comment>
<gene>
    <name evidence="10" type="ORF">ACFOZ9_06295</name>
</gene>
<keyword evidence="11" id="KW-1185">Reference proteome</keyword>
<keyword evidence="6 9" id="KW-1133">Transmembrane helix</keyword>
<evidence type="ECO:0000256" key="4">
    <source>
        <dbReference type="ARBA" id="ARBA00022692"/>
    </source>
</evidence>
<proteinExistence type="inferred from homology"/>
<evidence type="ECO:0000256" key="8">
    <source>
        <dbReference type="ARBA" id="ARBA00037998"/>
    </source>
</evidence>
<evidence type="ECO:0000256" key="2">
    <source>
        <dbReference type="ARBA" id="ARBA00022448"/>
    </source>
</evidence>
<dbReference type="PANTHER" id="PTHR11795">
    <property type="entry name" value="BRANCHED-CHAIN AMINO ACID TRANSPORT SYSTEM PERMEASE PROTEIN LIVH"/>
    <property type="match status" value="1"/>
</dbReference>
<evidence type="ECO:0000256" key="9">
    <source>
        <dbReference type="SAM" id="Phobius"/>
    </source>
</evidence>
<dbReference type="RefSeq" id="WP_380037583.1">
    <property type="nucleotide sequence ID" value="NZ_JBHSEH010000005.1"/>
</dbReference>
<dbReference type="InterPro" id="IPR001851">
    <property type="entry name" value="ABC_transp_permease"/>
</dbReference>
<reference evidence="11" key="1">
    <citation type="journal article" date="2019" name="Int. J. Syst. Evol. Microbiol.">
        <title>The Global Catalogue of Microorganisms (GCM) 10K type strain sequencing project: providing services to taxonomists for standard genome sequencing and annotation.</title>
        <authorList>
            <consortium name="The Broad Institute Genomics Platform"/>
            <consortium name="The Broad Institute Genome Sequencing Center for Infectious Disease"/>
            <person name="Wu L."/>
            <person name="Ma J."/>
        </authorList>
    </citation>
    <scope>NUCLEOTIDE SEQUENCE [LARGE SCALE GENOMIC DNA]</scope>
    <source>
        <strain evidence="11">CCUG 56029</strain>
    </source>
</reference>
<keyword evidence="4 9" id="KW-0812">Transmembrane</keyword>
<feature type="transmembrane region" description="Helical" evidence="9">
    <location>
        <begin position="190"/>
        <end position="215"/>
    </location>
</feature>
<evidence type="ECO:0000313" key="10">
    <source>
        <dbReference type="EMBL" id="MFC4425817.1"/>
    </source>
</evidence>
<feature type="transmembrane region" description="Helical" evidence="9">
    <location>
        <begin position="144"/>
        <end position="161"/>
    </location>
</feature>
<evidence type="ECO:0000313" key="11">
    <source>
        <dbReference type="Proteomes" id="UP001595998"/>
    </source>
</evidence>
<dbReference type="CDD" id="cd06582">
    <property type="entry name" value="TM_PBP1_LivH_like"/>
    <property type="match status" value="1"/>
</dbReference>
<dbReference type="PANTHER" id="PTHR11795:SF451">
    <property type="entry name" value="ABC TRANSPORTER PERMEASE PROTEIN"/>
    <property type="match status" value="1"/>
</dbReference>
<keyword evidence="5" id="KW-0029">Amino-acid transport</keyword>
<feature type="transmembrane region" description="Helical" evidence="9">
    <location>
        <begin position="90"/>
        <end position="111"/>
    </location>
</feature>
<comment type="subcellular location">
    <subcellularLocation>
        <location evidence="1">Cell membrane</location>
        <topology evidence="1">Multi-pass membrane protein</topology>
    </subcellularLocation>
</comment>
<evidence type="ECO:0000256" key="3">
    <source>
        <dbReference type="ARBA" id="ARBA00022475"/>
    </source>
</evidence>
<protein>
    <submittedName>
        <fullName evidence="10">Branched-chain amino acid ABC transporter permease</fullName>
    </submittedName>
</protein>
<keyword evidence="7 9" id="KW-0472">Membrane</keyword>
<evidence type="ECO:0000256" key="6">
    <source>
        <dbReference type="ARBA" id="ARBA00022989"/>
    </source>
</evidence>
<comment type="caution">
    <text evidence="10">The sequence shown here is derived from an EMBL/GenBank/DDBJ whole genome shotgun (WGS) entry which is preliminary data.</text>
</comment>
<feature type="transmembrane region" description="Helical" evidence="9">
    <location>
        <begin position="227"/>
        <end position="252"/>
    </location>
</feature>
<keyword evidence="2" id="KW-0813">Transport</keyword>
<accession>A0ABV8XM43</accession>
<feature type="transmembrane region" description="Helical" evidence="9">
    <location>
        <begin position="272"/>
        <end position="290"/>
    </location>
</feature>
<keyword evidence="3" id="KW-1003">Cell membrane</keyword>
<dbReference type="Pfam" id="PF02653">
    <property type="entry name" value="BPD_transp_2"/>
    <property type="match status" value="1"/>
</dbReference>
<organism evidence="10 11">
    <name type="scientific">Deinococcus navajonensis</name>
    <dbReference type="NCBI Taxonomy" id="309884"/>
    <lineage>
        <taxon>Bacteria</taxon>
        <taxon>Thermotogati</taxon>
        <taxon>Deinococcota</taxon>
        <taxon>Deinococci</taxon>
        <taxon>Deinococcales</taxon>
        <taxon>Deinococcaceae</taxon>
        <taxon>Deinococcus</taxon>
    </lineage>
</organism>
<evidence type="ECO:0000256" key="7">
    <source>
        <dbReference type="ARBA" id="ARBA00023136"/>
    </source>
</evidence>
<feature type="transmembrane region" description="Helical" evidence="9">
    <location>
        <begin position="6"/>
        <end position="27"/>
    </location>
</feature>
<evidence type="ECO:0000256" key="1">
    <source>
        <dbReference type="ARBA" id="ARBA00004651"/>
    </source>
</evidence>
<dbReference type="EMBL" id="JBHSEH010000005">
    <property type="protein sequence ID" value="MFC4425817.1"/>
    <property type="molecule type" value="Genomic_DNA"/>
</dbReference>
<dbReference type="Proteomes" id="UP001595998">
    <property type="component" value="Unassembled WGS sequence"/>
</dbReference>
<name>A0ABV8XM43_9DEIO</name>